<evidence type="ECO:0000256" key="2">
    <source>
        <dbReference type="SAM" id="Phobius"/>
    </source>
</evidence>
<keyword evidence="1" id="KW-0175">Coiled coil</keyword>
<evidence type="ECO:0000313" key="3">
    <source>
        <dbReference type="EMBL" id="MBZ5963345.1"/>
    </source>
</evidence>
<keyword evidence="2" id="KW-0812">Transmembrane</keyword>
<feature type="coiled-coil region" evidence="1">
    <location>
        <begin position="85"/>
        <end position="112"/>
    </location>
</feature>
<sequence>MFKKLFATPQHGMSDEDYSRLAKYQIDFVSIIFIILAIFLFALSLPIYYFYGHKLGSFASGLYSGLFAGAISIKLWSVIYLSNPHEVHRRKIKDTDERVQQVRQRADALTLKILLVIAYLTFILGLSYFTEYYWYLATPIVLILILQFSIRWLFTKLL</sequence>
<dbReference type="RefSeq" id="WP_090090199.1">
    <property type="nucleotide sequence ID" value="NZ_CBCPIF010000001.1"/>
</dbReference>
<comment type="caution">
    <text evidence="3">The sequence shown here is derived from an EMBL/GenBank/DDBJ whole genome shotgun (WGS) entry which is preliminary data.</text>
</comment>
<dbReference type="EMBL" id="JAHBFI010000020">
    <property type="protein sequence ID" value="MBZ5963345.1"/>
    <property type="molecule type" value="Genomic_DNA"/>
</dbReference>
<protein>
    <submittedName>
        <fullName evidence="3">Uncharacterized protein</fullName>
    </submittedName>
</protein>
<feature type="transmembrane region" description="Helical" evidence="2">
    <location>
        <begin position="28"/>
        <end position="50"/>
    </location>
</feature>
<dbReference type="AlphaFoldDB" id="A0A9Q3XU46"/>
<feature type="transmembrane region" description="Helical" evidence="2">
    <location>
        <begin position="132"/>
        <end position="154"/>
    </location>
</feature>
<feature type="transmembrane region" description="Helical" evidence="2">
    <location>
        <begin position="62"/>
        <end position="81"/>
    </location>
</feature>
<organism evidence="3 4">
    <name type="scientific">Leuconostoc gasicomitatum</name>
    <dbReference type="NCBI Taxonomy" id="115778"/>
    <lineage>
        <taxon>Bacteria</taxon>
        <taxon>Bacillati</taxon>
        <taxon>Bacillota</taxon>
        <taxon>Bacilli</taxon>
        <taxon>Lactobacillales</taxon>
        <taxon>Lactobacillaceae</taxon>
        <taxon>Leuconostoc</taxon>
        <taxon>Leuconostoc gelidum group</taxon>
    </lineage>
</organism>
<keyword evidence="2" id="KW-0472">Membrane</keyword>
<feature type="transmembrane region" description="Helical" evidence="2">
    <location>
        <begin position="108"/>
        <end position="126"/>
    </location>
</feature>
<proteinExistence type="predicted"/>
<reference evidence="3" key="1">
    <citation type="submission" date="2021-05" db="EMBL/GenBank/DDBJ databases">
        <title>Pangenome of Leuconostoc gelidum warrants species status for Leuconostoc gelidum subsp. gasicomitatum.</title>
        <authorList>
            <person name="Johansson P."/>
            <person name="Sade E."/>
            <person name="Hultman J."/>
            <person name="Auvinen P."/>
            <person name="Bjorkroth J."/>
        </authorList>
    </citation>
    <scope>NUCLEOTIDE SEQUENCE</scope>
    <source>
        <strain evidence="3">A.21.4</strain>
    </source>
</reference>
<dbReference type="Proteomes" id="UP000752647">
    <property type="component" value="Unassembled WGS sequence"/>
</dbReference>
<keyword evidence="2" id="KW-1133">Transmembrane helix</keyword>
<gene>
    <name evidence="3" type="ORF">KIJ12_09350</name>
</gene>
<accession>A0A9Q3XU46</accession>
<name>A0A9Q3XU46_9LACO</name>
<evidence type="ECO:0000256" key="1">
    <source>
        <dbReference type="SAM" id="Coils"/>
    </source>
</evidence>
<evidence type="ECO:0000313" key="4">
    <source>
        <dbReference type="Proteomes" id="UP000752647"/>
    </source>
</evidence>